<dbReference type="EMBL" id="JBFXLQ010000008">
    <property type="protein sequence ID" value="KAL2869809.1"/>
    <property type="molecule type" value="Genomic_DNA"/>
</dbReference>
<dbReference type="InterPro" id="IPR052058">
    <property type="entry name" value="Alcohol_O-acetyltransferase"/>
</dbReference>
<reference evidence="1 2" key="1">
    <citation type="submission" date="2024-07" db="EMBL/GenBank/DDBJ databases">
        <title>Section-level genome sequencing and comparative genomics of Aspergillus sections Usti and Cavernicolus.</title>
        <authorList>
            <consortium name="Lawrence Berkeley National Laboratory"/>
            <person name="Nybo J.L."/>
            <person name="Vesth T.C."/>
            <person name="Theobald S."/>
            <person name="Frisvad J.C."/>
            <person name="Larsen T.O."/>
            <person name="Kjaerboelling I."/>
            <person name="Rothschild-Mancinelli K."/>
            <person name="Lyhne E.K."/>
            <person name="Kogle M.E."/>
            <person name="Barry K."/>
            <person name="Clum A."/>
            <person name="Na H."/>
            <person name="Ledsgaard L."/>
            <person name="Lin J."/>
            <person name="Lipzen A."/>
            <person name="Kuo A."/>
            <person name="Riley R."/>
            <person name="Mondo S."/>
            <person name="Labutti K."/>
            <person name="Haridas S."/>
            <person name="Pangalinan J."/>
            <person name="Salamov A.A."/>
            <person name="Simmons B.A."/>
            <person name="Magnuson J.K."/>
            <person name="Chen J."/>
            <person name="Drula E."/>
            <person name="Henrissat B."/>
            <person name="Wiebenga A."/>
            <person name="Lubbers R.J."/>
            <person name="Gomes A.C."/>
            <person name="Macurrencykelacurrency M.R."/>
            <person name="Stajich J."/>
            <person name="Grigoriev I.V."/>
            <person name="Mortensen U.H."/>
            <person name="De Vries R.P."/>
            <person name="Baker S.E."/>
            <person name="Andersen M.R."/>
        </authorList>
    </citation>
    <scope>NUCLEOTIDE SEQUENCE [LARGE SCALE GENOMIC DNA]</scope>
    <source>
        <strain evidence="1 2">CBS 449.75</strain>
    </source>
</reference>
<dbReference type="GeneID" id="98143561"/>
<keyword evidence="2" id="KW-1185">Reference proteome</keyword>
<dbReference type="Proteomes" id="UP001610432">
    <property type="component" value="Unassembled WGS sequence"/>
</dbReference>
<sequence>MKIGLLSIEAEVYYIRLLLLKKSATASPQLGLHPSCPPKNRIGYSVQQVGLTLSHPLVSLPLKQIGKNDRRYITRHALGFYGALIMTGLYTLDSPEGADTFDTADINTYIPALKWCVAAHPILNTGIRGEDSESPAFVGPVSLDLRRHVEVARDLSLFSGRAEDTDGGELERLKRVTLRTHDQTFQDVERVPPWKIVVLPISEGSGEEKGVEGESMSEKGGRNRVYIIFAYSHSHGDGGSGLAFHRTFLEGLRRARHMYDCNPIFAPPSVSELKPFPPALEDACTLRITWSFLFLTLWGAYVPEFVRGWLGFQTPLPRKRTWTGRVMSYNPGNCRTGSEILLVKKERMDGVLQVCRTKGGARFTGLLNQLVVRALSGALTVHDPSRAVENFIGTLVVNLRGLVPAYSDDMMVNCVSAMYEDSPRVSENSLKRDLKDDAGLWDAVRRTTTRLANSARTLVDHPIGLVQHLDKWRPWFIGKLGKARDTSYEISNVAVFDPSPKDPTSDLGPDDGGEKTWGIERMVFSQPANVTNCPLSFSVVTRRDGDMVMTMNWQVGVLGVSNEDRFARDVLSRIGSYLAELERGTS</sequence>
<proteinExistence type="predicted"/>
<comment type="caution">
    <text evidence="1">The sequence shown here is derived from an EMBL/GenBank/DDBJ whole genome shotgun (WGS) entry which is preliminary data.</text>
</comment>
<organism evidence="1 2">
    <name type="scientific">Aspergillus lucknowensis</name>
    <dbReference type="NCBI Taxonomy" id="176173"/>
    <lineage>
        <taxon>Eukaryota</taxon>
        <taxon>Fungi</taxon>
        <taxon>Dikarya</taxon>
        <taxon>Ascomycota</taxon>
        <taxon>Pezizomycotina</taxon>
        <taxon>Eurotiomycetes</taxon>
        <taxon>Eurotiomycetidae</taxon>
        <taxon>Eurotiales</taxon>
        <taxon>Aspergillaceae</taxon>
        <taxon>Aspergillus</taxon>
        <taxon>Aspergillus subgen. Nidulantes</taxon>
    </lineage>
</organism>
<name>A0ABR4LZ58_9EURO</name>
<accession>A0ABR4LZ58</accession>
<evidence type="ECO:0000313" key="1">
    <source>
        <dbReference type="EMBL" id="KAL2869809.1"/>
    </source>
</evidence>
<evidence type="ECO:0000313" key="2">
    <source>
        <dbReference type="Proteomes" id="UP001610432"/>
    </source>
</evidence>
<protein>
    <recommendedName>
        <fullName evidence="3">Alcohol acetyltransferase</fullName>
    </recommendedName>
</protein>
<dbReference type="Pfam" id="PF07247">
    <property type="entry name" value="AATase"/>
    <property type="match status" value="1"/>
</dbReference>
<dbReference type="RefSeq" id="XP_070888788.1">
    <property type="nucleotide sequence ID" value="XM_071028489.1"/>
</dbReference>
<evidence type="ECO:0008006" key="3">
    <source>
        <dbReference type="Google" id="ProtNLM"/>
    </source>
</evidence>
<dbReference type="InterPro" id="IPR010828">
    <property type="entry name" value="Atf2/Sli1-like"/>
</dbReference>
<dbReference type="PANTHER" id="PTHR28037:SF1">
    <property type="entry name" value="ALCOHOL O-ACETYLTRANSFERASE 1-RELATED"/>
    <property type="match status" value="1"/>
</dbReference>
<dbReference type="PANTHER" id="PTHR28037">
    <property type="entry name" value="ALCOHOL O-ACETYLTRANSFERASE 1-RELATED"/>
    <property type="match status" value="1"/>
</dbReference>
<gene>
    <name evidence="1" type="ORF">BJX67DRAFT_347025</name>
</gene>